<proteinExistence type="predicted"/>
<dbReference type="AlphaFoldDB" id="A0A5B7J6C0"/>
<dbReference type="EMBL" id="VSRR010076331">
    <property type="protein sequence ID" value="MPC88014.1"/>
    <property type="molecule type" value="Genomic_DNA"/>
</dbReference>
<organism evidence="1 2">
    <name type="scientific">Portunus trituberculatus</name>
    <name type="common">Swimming crab</name>
    <name type="synonym">Neptunus trituberculatus</name>
    <dbReference type="NCBI Taxonomy" id="210409"/>
    <lineage>
        <taxon>Eukaryota</taxon>
        <taxon>Metazoa</taxon>
        <taxon>Ecdysozoa</taxon>
        <taxon>Arthropoda</taxon>
        <taxon>Crustacea</taxon>
        <taxon>Multicrustacea</taxon>
        <taxon>Malacostraca</taxon>
        <taxon>Eumalacostraca</taxon>
        <taxon>Eucarida</taxon>
        <taxon>Decapoda</taxon>
        <taxon>Pleocyemata</taxon>
        <taxon>Brachyura</taxon>
        <taxon>Eubrachyura</taxon>
        <taxon>Portunoidea</taxon>
        <taxon>Portunidae</taxon>
        <taxon>Portuninae</taxon>
        <taxon>Portunus</taxon>
    </lineage>
</organism>
<dbReference type="Proteomes" id="UP000324222">
    <property type="component" value="Unassembled WGS sequence"/>
</dbReference>
<sequence length="52" mass="6285">MVERMCSKDCKSLARNLLPMTTLQSRPFSRTWKHCQKLKIRWWCSGLRGRRC</sequence>
<comment type="caution">
    <text evidence="1">The sequence shown here is derived from an EMBL/GenBank/DDBJ whole genome shotgun (WGS) entry which is preliminary data.</text>
</comment>
<gene>
    <name evidence="1" type="ORF">E2C01_082903</name>
</gene>
<evidence type="ECO:0000313" key="1">
    <source>
        <dbReference type="EMBL" id="MPC88014.1"/>
    </source>
</evidence>
<reference evidence="1 2" key="1">
    <citation type="submission" date="2019-05" db="EMBL/GenBank/DDBJ databases">
        <title>Another draft genome of Portunus trituberculatus and its Hox gene families provides insights of decapod evolution.</title>
        <authorList>
            <person name="Jeong J.-H."/>
            <person name="Song I."/>
            <person name="Kim S."/>
            <person name="Choi T."/>
            <person name="Kim D."/>
            <person name="Ryu S."/>
            <person name="Kim W."/>
        </authorList>
    </citation>
    <scope>NUCLEOTIDE SEQUENCE [LARGE SCALE GENOMIC DNA]</scope>
    <source>
        <tissue evidence="1">Muscle</tissue>
    </source>
</reference>
<name>A0A5B7J6C0_PORTR</name>
<keyword evidence="2" id="KW-1185">Reference proteome</keyword>
<accession>A0A5B7J6C0</accession>
<protein>
    <submittedName>
        <fullName evidence="1">Uncharacterized protein</fullName>
    </submittedName>
</protein>
<evidence type="ECO:0000313" key="2">
    <source>
        <dbReference type="Proteomes" id="UP000324222"/>
    </source>
</evidence>